<reference evidence="9" key="1">
    <citation type="submission" date="2025-08" db="UniProtKB">
        <authorList>
            <consortium name="RefSeq"/>
        </authorList>
    </citation>
    <scope>IDENTIFICATION</scope>
</reference>
<evidence type="ECO:0000256" key="3">
    <source>
        <dbReference type="ARBA" id="ARBA00022729"/>
    </source>
</evidence>
<organism evidence="8 9">
    <name type="scientific">Nelumbo nucifera</name>
    <name type="common">Sacred lotus</name>
    <dbReference type="NCBI Taxonomy" id="4432"/>
    <lineage>
        <taxon>Eukaryota</taxon>
        <taxon>Viridiplantae</taxon>
        <taxon>Streptophyta</taxon>
        <taxon>Embryophyta</taxon>
        <taxon>Tracheophyta</taxon>
        <taxon>Spermatophyta</taxon>
        <taxon>Magnoliopsida</taxon>
        <taxon>Proteales</taxon>
        <taxon>Nelumbonaceae</taxon>
        <taxon>Nelumbo</taxon>
    </lineage>
</organism>
<evidence type="ECO:0000256" key="4">
    <source>
        <dbReference type="ARBA" id="ARBA00022989"/>
    </source>
</evidence>
<dbReference type="GO" id="GO:0000139">
    <property type="term" value="C:Golgi membrane"/>
    <property type="evidence" value="ECO:0007669"/>
    <property type="project" value="UniProtKB-SubCell"/>
</dbReference>
<dbReference type="InParanoid" id="A0A1U8ACF8"/>
<feature type="signal peptide" evidence="7">
    <location>
        <begin position="1"/>
        <end position="28"/>
    </location>
</feature>
<feature type="chain" id="PRO_5010586708" evidence="7">
    <location>
        <begin position="29"/>
        <end position="280"/>
    </location>
</feature>
<evidence type="ECO:0000313" key="9">
    <source>
        <dbReference type="RefSeq" id="XP_010264546.1"/>
    </source>
</evidence>
<dbReference type="OrthoDB" id="29460at2759"/>
<dbReference type="FunCoup" id="A0A1U8ACF8">
    <property type="interactions" value="1966"/>
</dbReference>
<keyword evidence="2 6" id="KW-0812">Transmembrane</keyword>
<evidence type="ECO:0000256" key="2">
    <source>
        <dbReference type="ARBA" id="ARBA00022692"/>
    </source>
</evidence>
<dbReference type="AlphaFoldDB" id="A0A1U8ACF8"/>
<proteinExistence type="predicted"/>
<gene>
    <name evidence="9" type="primary">LOC104602522</name>
</gene>
<sequence length="280" mass="30966">MAIRGDLLKKWVLMITFLYWVSLNNVSAVCELSVVHRDGLYNFSLASPTQEYPHGVLSEDGFYKVAVNETVLWFQLCNRMIFNHHPPRCFDCQDCGGPSRCGMKCSALVANNIGGYHVCTTIGKASSVNVNLIDREDPQKGVNVRMSSSGSKGNCSLTVSVFCDSNGVEGPYSLEKSGTCDYATILKHPAGCAKIISVHRRGWGWLGTIITIILCLLGGYLLVGAVYRFFFLGIRGIEVIPNLEFWLSLPQRTKSLLGSLVRKFRGPSRGYRSSYSPVNF</sequence>
<keyword evidence="3 7" id="KW-0732">Signal</keyword>
<evidence type="ECO:0000256" key="7">
    <source>
        <dbReference type="SAM" id="SignalP"/>
    </source>
</evidence>
<protein>
    <submittedName>
        <fullName evidence="9">Uncharacterized protein LOC104602522 isoform X1</fullName>
    </submittedName>
</protein>
<evidence type="ECO:0000256" key="6">
    <source>
        <dbReference type="SAM" id="Phobius"/>
    </source>
</evidence>
<dbReference type="Pfam" id="PF09451">
    <property type="entry name" value="ATG27"/>
    <property type="match status" value="1"/>
</dbReference>
<evidence type="ECO:0000256" key="5">
    <source>
        <dbReference type="ARBA" id="ARBA00023136"/>
    </source>
</evidence>
<accession>A0A1U8ACF8</accession>
<keyword evidence="4 6" id="KW-1133">Transmembrane helix</keyword>
<keyword evidence="8" id="KW-1185">Reference proteome</keyword>
<dbReference type="RefSeq" id="XP_010264546.1">
    <property type="nucleotide sequence ID" value="XM_010266244.2"/>
</dbReference>
<dbReference type="KEGG" id="nnu:104602522"/>
<dbReference type="eggNOG" id="ENOG502QUYE">
    <property type="taxonomic scope" value="Eukaryota"/>
</dbReference>
<dbReference type="PANTHER" id="PTHR15071">
    <property type="entry name" value="MANNOSE-6-PHOSPHATE RECEPTOR FAMILY MEMBER"/>
    <property type="match status" value="1"/>
</dbReference>
<dbReference type="Proteomes" id="UP000189703">
    <property type="component" value="Unplaced"/>
</dbReference>
<keyword evidence="5 6" id="KW-0472">Membrane</keyword>
<dbReference type="GeneID" id="104602522"/>
<dbReference type="OMA" id="WGWFGTF"/>
<dbReference type="PANTHER" id="PTHR15071:SF0">
    <property type="entry name" value="MANNOSE 6-PHOSPHATE RECEPTOR-LIKE PROTEIN 1"/>
    <property type="match status" value="1"/>
</dbReference>
<name>A0A1U8ACF8_NELNU</name>
<evidence type="ECO:0000313" key="8">
    <source>
        <dbReference type="Proteomes" id="UP000189703"/>
    </source>
</evidence>
<comment type="subcellular location">
    <subcellularLocation>
        <location evidence="1">Membrane</location>
        <topology evidence="1">Single-pass membrane protein</topology>
    </subcellularLocation>
</comment>
<dbReference type="InterPro" id="IPR018939">
    <property type="entry name" value="Autophagy-rel_prot_27"/>
</dbReference>
<evidence type="ECO:0000256" key="1">
    <source>
        <dbReference type="ARBA" id="ARBA00004167"/>
    </source>
</evidence>
<feature type="transmembrane region" description="Helical" evidence="6">
    <location>
        <begin position="203"/>
        <end position="227"/>
    </location>
</feature>